<keyword evidence="2" id="KW-1185">Reference proteome</keyword>
<dbReference type="Proteomes" id="UP001174936">
    <property type="component" value="Unassembled WGS sequence"/>
</dbReference>
<gene>
    <name evidence="1" type="ORF">B0T16DRAFT_337290</name>
</gene>
<accession>A0AA39XT56</accession>
<reference evidence="1" key="1">
    <citation type="submission" date="2023-06" db="EMBL/GenBank/DDBJ databases">
        <title>Genome-scale phylogeny and comparative genomics of the fungal order Sordariales.</title>
        <authorList>
            <consortium name="Lawrence Berkeley National Laboratory"/>
            <person name="Hensen N."/>
            <person name="Bonometti L."/>
            <person name="Westerberg I."/>
            <person name="Brannstrom I.O."/>
            <person name="Guillou S."/>
            <person name="Cros-Aarteil S."/>
            <person name="Calhoun S."/>
            <person name="Haridas S."/>
            <person name="Kuo A."/>
            <person name="Mondo S."/>
            <person name="Pangilinan J."/>
            <person name="Riley R."/>
            <person name="Labutti K."/>
            <person name="Andreopoulos B."/>
            <person name="Lipzen A."/>
            <person name="Chen C."/>
            <person name="Yanf M."/>
            <person name="Daum C."/>
            <person name="Ng V."/>
            <person name="Clum A."/>
            <person name="Steindorff A."/>
            <person name="Ohm R."/>
            <person name="Martin F."/>
            <person name="Silar P."/>
            <person name="Natvig D."/>
            <person name="Lalanne C."/>
            <person name="Gautier V."/>
            <person name="Ament-Velasquez S.L."/>
            <person name="Kruys A."/>
            <person name="Hutchinson M.I."/>
            <person name="Powell A.J."/>
            <person name="Barry K."/>
            <person name="Miller A.N."/>
            <person name="Grigoriev I.V."/>
            <person name="Debuchy R."/>
            <person name="Gladieux P."/>
            <person name="Thoren M.H."/>
            <person name="Johannesson H."/>
        </authorList>
    </citation>
    <scope>NUCLEOTIDE SEQUENCE</scope>
    <source>
        <strain evidence="1">SMH2532-1</strain>
    </source>
</reference>
<evidence type="ECO:0000313" key="1">
    <source>
        <dbReference type="EMBL" id="KAK0638922.1"/>
    </source>
</evidence>
<feature type="non-terminal residue" evidence="1">
    <location>
        <position position="1"/>
    </location>
</feature>
<proteinExistence type="predicted"/>
<dbReference type="AlphaFoldDB" id="A0AA39XT56"/>
<sequence>VNRFLERYKTVKVKTSRPLNQDRHRGSTKETYKAFFNRFKYQIDSKNVSPKYISNVDEYGI</sequence>
<comment type="caution">
    <text evidence="1">The sequence shown here is derived from an EMBL/GenBank/DDBJ whole genome shotgun (WGS) entry which is preliminary data.</text>
</comment>
<protein>
    <submittedName>
        <fullName evidence="1">Uncharacterized protein</fullName>
    </submittedName>
</protein>
<dbReference type="EMBL" id="JAULSV010000007">
    <property type="protein sequence ID" value="KAK0638922.1"/>
    <property type="molecule type" value="Genomic_DNA"/>
</dbReference>
<evidence type="ECO:0000313" key="2">
    <source>
        <dbReference type="Proteomes" id="UP001174936"/>
    </source>
</evidence>
<organism evidence="1 2">
    <name type="scientific">Cercophora newfieldiana</name>
    <dbReference type="NCBI Taxonomy" id="92897"/>
    <lineage>
        <taxon>Eukaryota</taxon>
        <taxon>Fungi</taxon>
        <taxon>Dikarya</taxon>
        <taxon>Ascomycota</taxon>
        <taxon>Pezizomycotina</taxon>
        <taxon>Sordariomycetes</taxon>
        <taxon>Sordariomycetidae</taxon>
        <taxon>Sordariales</taxon>
        <taxon>Lasiosphaeriaceae</taxon>
        <taxon>Cercophora</taxon>
    </lineage>
</organism>
<name>A0AA39XT56_9PEZI</name>